<keyword evidence="3" id="KW-0378">Hydrolase</keyword>
<dbReference type="InterPro" id="IPR050951">
    <property type="entry name" value="Retrovirus_Pol_polyprotein"/>
</dbReference>
<dbReference type="PANTHER" id="PTHR37984">
    <property type="entry name" value="PROTEIN CBG26694"/>
    <property type="match status" value="1"/>
</dbReference>
<gene>
    <name evidence="7" type="ORF">GEV33_000043</name>
</gene>
<dbReference type="PROSITE" id="PS50994">
    <property type="entry name" value="INTEGRASE"/>
    <property type="match status" value="1"/>
</dbReference>
<evidence type="ECO:0000313" key="7">
    <source>
        <dbReference type="EMBL" id="KAH0822748.1"/>
    </source>
</evidence>
<comment type="caution">
    <text evidence="7">The sequence shown here is derived from an EMBL/GenBank/DDBJ whole genome shotgun (WGS) entry which is preliminary data.</text>
</comment>
<protein>
    <recommendedName>
        <fullName evidence="6">Integrase catalytic domain-containing protein</fullName>
    </recommendedName>
</protein>
<accession>A0A8J6HZA3</accession>
<evidence type="ECO:0000256" key="2">
    <source>
        <dbReference type="ARBA" id="ARBA00022722"/>
    </source>
</evidence>
<evidence type="ECO:0000256" key="1">
    <source>
        <dbReference type="ARBA" id="ARBA00022695"/>
    </source>
</evidence>
<dbReference type="FunFam" id="3.10.20.370:FF:000001">
    <property type="entry name" value="Retrovirus-related Pol polyprotein from transposon 17.6-like protein"/>
    <property type="match status" value="1"/>
</dbReference>
<reference evidence="7" key="1">
    <citation type="journal article" date="2020" name="J Insects Food Feed">
        <title>The yellow mealworm (Tenebrio molitor) genome: a resource for the emerging insects as food and feed industry.</title>
        <authorList>
            <person name="Eriksson T."/>
            <person name="Andere A."/>
            <person name="Kelstrup H."/>
            <person name="Emery V."/>
            <person name="Picard C."/>
        </authorList>
    </citation>
    <scope>NUCLEOTIDE SEQUENCE</scope>
    <source>
        <strain evidence="7">Stoneville</strain>
        <tissue evidence="7">Whole head</tissue>
    </source>
</reference>
<evidence type="ECO:0000256" key="3">
    <source>
        <dbReference type="ARBA" id="ARBA00022759"/>
    </source>
</evidence>
<keyword evidence="4" id="KW-0695">RNA-directed DNA polymerase</keyword>
<dbReference type="GO" id="GO:0004519">
    <property type="term" value="F:endonuclease activity"/>
    <property type="evidence" value="ECO:0007669"/>
    <property type="project" value="UniProtKB-KW"/>
</dbReference>
<dbReference type="InterPro" id="IPR043502">
    <property type="entry name" value="DNA/RNA_pol_sf"/>
</dbReference>
<keyword evidence="8" id="KW-1185">Reference proteome</keyword>
<keyword evidence="3" id="KW-0255">Endonuclease</keyword>
<dbReference type="SUPFAM" id="SSF56672">
    <property type="entry name" value="DNA/RNA polymerases"/>
    <property type="match status" value="1"/>
</dbReference>
<keyword evidence="1" id="KW-0548">Nucleotidyltransferase</keyword>
<dbReference type="Gene3D" id="3.10.20.370">
    <property type="match status" value="1"/>
</dbReference>
<evidence type="ECO:0000256" key="4">
    <source>
        <dbReference type="ARBA" id="ARBA00022918"/>
    </source>
</evidence>
<keyword evidence="2" id="KW-0540">Nuclease</keyword>
<reference evidence="7" key="2">
    <citation type="submission" date="2021-08" db="EMBL/GenBank/DDBJ databases">
        <authorList>
            <person name="Eriksson T."/>
        </authorList>
    </citation>
    <scope>NUCLEOTIDE SEQUENCE</scope>
    <source>
        <strain evidence="7">Stoneville</strain>
        <tissue evidence="7">Whole head</tissue>
    </source>
</reference>
<evidence type="ECO:0000313" key="8">
    <source>
        <dbReference type="Proteomes" id="UP000719412"/>
    </source>
</evidence>
<dbReference type="InterPro" id="IPR001584">
    <property type="entry name" value="Integrase_cat-core"/>
</dbReference>
<dbReference type="SUPFAM" id="SSF53098">
    <property type="entry name" value="Ribonuclease H-like"/>
    <property type="match status" value="1"/>
</dbReference>
<dbReference type="GO" id="GO:0003964">
    <property type="term" value="F:RNA-directed DNA polymerase activity"/>
    <property type="evidence" value="ECO:0007669"/>
    <property type="project" value="UniProtKB-KW"/>
</dbReference>
<sequence length="798" mass="89926">MNHFNPDLECEVHTDASALGVGAVLFQREHNLVRPVAYYSRRTTACEAKYHSYDLETLAIVEAVEHFRVYLYAEYPEGHPSLLDYQKTDEQCQRVFANPEDYPDLVIVKGTMRLYHDASSHIGLDKLSANCVRICIGHAWANVLKRGLWQHGSKPDDILDTWQIHHAGPLVKSHNCTQILVIVDAFAKYCSLCPTRRRLLQTPFELYNRGAAFTSRMFKTFLAEQKVELHNIVTGTPRGNGQIERLMRTIFNLLRATLTADKENTWFSLLPGIEDVINITVHATTEFAPTVLHLGINPRLSATIDFLAGVPRTISDIDPNDAVPTARLRIAHNVQRLSSAFDVKRHASTPYAIGTELESVLGSRPPLPGYCVSIIPYIIPTLTIPHLLTHHSHQATMTQYNSYESEVPDASSESPNRLFEEDSFSPRLIIRLLNYCLNNLFGNRTAKLVPIPFCSRDLPENSGVTKKKNEGTRSATAERAAVPQVAENRITCVAIGIRNHPRERIADAMVLIVRHCQASGPSQSPKIFTVPITVTVLPISRDPSSSSEIEFTVPYREGVPESPPSIYRGAPPFSGKVITEPFEIRNTNVNSLGVVPSGVLFARSSFQTYCSWSPASSFLQYRELLVTLPDGQVDHLYRRQYRRSHCHNTVNLVSFPAQNLRKTSRSRRDTIASELYRTASQKDAIRGDNRLGIKISRHFFISALSKRSVEVAETTCLRKIIKMRYPNNPLHNPSNAYLYNKLAIEPITHRSVTRLKRRFATKKSNFHILSTLTLSFDIDGKEESLIKIIFGSDHDEED</sequence>
<dbReference type="Pfam" id="PF17919">
    <property type="entry name" value="RT_RNaseH_2"/>
    <property type="match status" value="1"/>
</dbReference>
<dbReference type="GO" id="GO:0015074">
    <property type="term" value="P:DNA integration"/>
    <property type="evidence" value="ECO:0007669"/>
    <property type="project" value="InterPro"/>
</dbReference>
<dbReference type="InterPro" id="IPR041577">
    <property type="entry name" value="RT_RNaseH_2"/>
</dbReference>
<dbReference type="InterPro" id="IPR012337">
    <property type="entry name" value="RNaseH-like_sf"/>
</dbReference>
<dbReference type="PANTHER" id="PTHR37984:SF5">
    <property type="entry name" value="PROTEIN NYNRIN-LIKE"/>
    <property type="match status" value="1"/>
</dbReference>
<dbReference type="GO" id="GO:0003676">
    <property type="term" value="F:nucleic acid binding"/>
    <property type="evidence" value="ECO:0007669"/>
    <property type="project" value="InterPro"/>
</dbReference>
<proteinExistence type="predicted"/>
<keyword evidence="1" id="KW-0808">Transferase</keyword>
<name>A0A8J6HZA3_TENMO</name>
<dbReference type="AlphaFoldDB" id="A0A8J6HZA3"/>
<keyword evidence="5" id="KW-0511">Multifunctional enzyme</keyword>
<dbReference type="EMBL" id="JABDTM020000052">
    <property type="protein sequence ID" value="KAH0822748.1"/>
    <property type="molecule type" value="Genomic_DNA"/>
</dbReference>
<dbReference type="Proteomes" id="UP000719412">
    <property type="component" value="Unassembled WGS sequence"/>
</dbReference>
<feature type="domain" description="Integrase catalytic" evidence="6">
    <location>
        <begin position="208"/>
        <end position="297"/>
    </location>
</feature>
<organism evidence="7 8">
    <name type="scientific">Tenebrio molitor</name>
    <name type="common">Yellow mealworm beetle</name>
    <dbReference type="NCBI Taxonomy" id="7067"/>
    <lineage>
        <taxon>Eukaryota</taxon>
        <taxon>Metazoa</taxon>
        <taxon>Ecdysozoa</taxon>
        <taxon>Arthropoda</taxon>
        <taxon>Hexapoda</taxon>
        <taxon>Insecta</taxon>
        <taxon>Pterygota</taxon>
        <taxon>Neoptera</taxon>
        <taxon>Endopterygota</taxon>
        <taxon>Coleoptera</taxon>
        <taxon>Polyphaga</taxon>
        <taxon>Cucujiformia</taxon>
        <taxon>Tenebrionidae</taxon>
        <taxon>Tenebrio</taxon>
    </lineage>
</organism>
<dbReference type="GO" id="GO:0042575">
    <property type="term" value="C:DNA polymerase complex"/>
    <property type="evidence" value="ECO:0007669"/>
    <property type="project" value="UniProtKB-ARBA"/>
</dbReference>
<evidence type="ECO:0000259" key="6">
    <source>
        <dbReference type="PROSITE" id="PS50994"/>
    </source>
</evidence>
<dbReference type="InterPro" id="IPR036397">
    <property type="entry name" value="RNaseH_sf"/>
</dbReference>
<evidence type="ECO:0000256" key="5">
    <source>
        <dbReference type="ARBA" id="ARBA00023268"/>
    </source>
</evidence>
<dbReference type="Gene3D" id="3.30.420.10">
    <property type="entry name" value="Ribonuclease H-like superfamily/Ribonuclease H"/>
    <property type="match status" value="1"/>
</dbReference>